<reference evidence="3 4" key="1">
    <citation type="submission" date="2018-11" db="EMBL/GenBank/DDBJ databases">
        <title>Complete genome sequence of Paenibacillus baekrokdamisoli strain KCTC 33723.</title>
        <authorList>
            <person name="Kang S.W."/>
            <person name="Lee K.C."/>
            <person name="Kim K.K."/>
            <person name="Kim J.S."/>
            <person name="Kim D.S."/>
            <person name="Ko S.H."/>
            <person name="Yang S.H."/>
            <person name="Lee J.S."/>
        </authorList>
    </citation>
    <scope>NUCLEOTIDE SEQUENCE [LARGE SCALE GENOMIC DNA]</scope>
    <source>
        <strain evidence="3 4">KCTC 33723</strain>
    </source>
</reference>
<evidence type="ECO:0000256" key="1">
    <source>
        <dbReference type="SAM" id="MobiDB-lite"/>
    </source>
</evidence>
<feature type="region of interest" description="Disordered" evidence="1">
    <location>
        <begin position="438"/>
        <end position="473"/>
    </location>
</feature>
<dbReference type="Gene3D" id="3.30.379.10">
    <property type="entry name" value="Chitobiase/beta-hexosaminidase domain 2-like"/>
    <property type="match status" value="1"/>
</dbReference>
<dbReference type="InterPro" id="IPR032287">
    <property type="entry name" value="DUF4838"/>
</dbReference>
<accession>A0A3G9JH24</accession>
<feature type="region of interest" description="Disordered" evidence="1">
    <location>
        <begin position="32"/>
        <end position="53"/>
    </location>
</feature>
<gene>
    <name evidence="3" type="ORF">Back11_55980</name>
</gene>
<dbReference type="PANTHER" id="PTHR47406:SF2">
    <property type="entry name" value="ALPHA GLUCURONIDASE N-TERMINAL DOMAIN-CONTAINING PROTEIN"/>
    <property type="match status" value="1"/>
</dbReference>
<protein>
    <submittedName>
        <fullName evidence="3">Uncharacterized protein</fullName>
    </submittedName>
</protein>
<dbReference type="PROSITE" id="PS51272">
    <property type="entry name" value="SLH"/>
    <property type="match status" value="3"/>
</dbReference>
<dbReference type="PANTHER" id="PTHR47406">
    <property type="entry name" value="COAGULATION FACTOR 5/8 TYPE, C-TERMINAL"/>
    <property type="match status" value="1"/>
</dbReference>
<dbReference type="GO" id="GO:0005975">
    <property type="term" value="P:carbohydrate metabolic process"/>
    <property type="evidence" value="ECO:0007669"/>
    <property type="project" value="UniProtKB-ARBA"/>
</dbReference>
<feature type="compositionally biased region" description="Basic and acidic residues" evidence="1">
    <location>
        <begin position="438"/>
        <end position="449"/>
    </location>
</feature>
<sequence length="1818" mass="199683">MRTSLRFRRVISIIMIVCLFLSSLSSAYAASTSSNDPNSENAERTEQKSSDVTGHWAEKQLREWMLKGLIKGYGDGNVKPDQPVTRGEFIALVNRSFNLTDEADVRFSDLLTTDWDYKEVAKAVKADYIKGYADGTIRTNDKISRQEAAVIAARLLKLDLQGSGSEAEHFKDFVDIAVWSQDAVGAIASMGIMVGFANESFRPLAFITRAEAVVALDRTLTARSPITYDKAGTYGPSTGVQTIHRDVVVNTAGVTLQNMKITGSLLLAEGIGEGDVSLKNVTVEGVTTVQGGGSNSIHLVNSVLHTIIVSKKGSTVRIVVEGSTTVATVILQSSAVLEEANVTGDGFTNAKLSAELPPDSKVLLLGTWMNVDVEARKISIEIPRGTVHQLHVSDKAEGMNLNLGKDAVIDSLILDAVIRAIGQGKIVTAIISNNAKDSTFEKQPEKKEGPGAATSPTSSSNPTTPPQPVTRPSIVKDGAANAVVIVAQDASKRTSAAAGTLVQYIAKSTGAALPVMTEAEFNTMKGTNSDLVRIYVGTTASDGDTHIAGKLTDLLEDGYVIHPHGKSVTIIGPTDIGTEYGVDEFLERYVGVRWLMPGIDGEDVPKLANLSVPAQDVREQPAYLSRVMYPLQYVDLAGSNPTIHEWGVHNRLRLQNSGYEHNVWQMFPPSEYLAAHPDYYSQKNGVPYIPGVNWGWQPCYSNPDTVQVAVDWIVNYFNSHPNEPSVSLAVNDNGSFCEENPNHPNYTDKQNSLGLTDMSDIYYKWVNEVVEKVLAHEGLQDKWFGLLAYQEVYDPPSFSLNKRVVPYLTKDRMAWSDPDVLAKDQAVMAAWNKRAAHIGFYDYTYGVPYALPRVYNNVMADMFQYGKDNNAIAYFSELFPNVGEGPKIWLMAKLLWNPDQNVNALLSEWYTRAVGADAAPYLKAYYDHWNDFWENRIKQSGWFEGRKNTTYLNFTSSSYLSLVTDEEIAQSRVWLETALEKAVTAQQKKRASLLLRAFEYYEASALSYPKAVGPLNNDTKALELLNDAVNFEHKMAYAQKRQTLLAEYADDPVLKHNQYVDMNAYKMLWSGLNADAFWKLVAYIKADQSTTHLVRDKVDEYASTGQSPSIRNYAKLLLRAVNEGPNNLNASFEEASETDNGKVTAKNWDANILNYGKFERKVYSDQSDKDKVTSGSASIYVKNFYYGDINQTVSAQAGLVIARLKYFVSKDIVSLGDIWLELNLLDKDGNKLATLKSEQQPFSNSMGRWETIQIMDVIPSKVNGVAVESVSMSATVNGFFEGGTLYLDDFELYQANEPSEVPLLASAEAENGTLRIKFSEALEQGPLARDFTVERADNGEKVTPTDVKWDPATHTATLTVPTLSPEPWEQSVVYEITYGSKDLIRTNAVAVARKEGYTSVFTNSSFEQWTEGAPNGWWFWGAGFGLSDIVKRSGQNGVVLNGQNSPASCVVQDLATIKPGHYVGMFNFLTSSQTTGTLKYLFVLKDATGNTIYAIPTTAAVPVANSNGKWTTVPVEFNVESQYNGVPVAKAQLCMLTENIQTGAKVYLDDVELYRQNEVIPPGPASAEAENGKLRVVFNKAPEQAPTIQDFTVERMDNGGTATPPNDVMWDGATLTATLTVPTLLPLPWEQSVVYEVRYKGGEAIVTNAVTVARQLGYTSVLANSSFEQWTNGAPDGWWFWGDGYTVSNNVKRSGQYGVILYGQNSSGSAPVQNLESIVPGHYVGVFHFLTSAQTAGTLTYFFVLKDAAGTTIKAIPAVAVPVANSNGKWTTVSLEFDIESQYSGKDVKSAQLSILTENIPIGTQVYFDDVELIRQIP</sequence>
<dbReference type="OrthoDB" id="185675at2"/>
<keyword evidence="4" id="KW-1185">Reference proteome</keyword>
<feature type="chain" id="PRO_5043646767" evidence="2">
    <location>
        <begin position="30"/>
        <end position="1818"/>
    </location>
</feature>
<proteinExistence type="predicted"/>
<dbReference type="InterPro" id="IPR029018">
    <property type="entry name" value="Hex-like_dom2"/>
</dbReference>
<dbReference type="KEGG" id="pbk:Back11_55980"/>
<organism evidence="3 4">
    <name type="scientific">Paenibacillus baekrokdamisoli</name>
    <dbReference type="NCBI Taxonomy" id="1712516"/>
    <lineage>
        <taxon>Bacteria</taxon>
        <taxon>Bacillati</taxon>
        <taxon>Bacillota</taxon>
        <taxon>Bacilli</taxon>
        <taxon>Bacillales</taxon>
        <taxon>Paenibacillaceae</taxon>
        <taxon>Paenibacillus</taxon>
    </lineage>
</organism>
<name>A0A3G9JH24_9BACL</name>
<dbReference type="Proteomes" id="UP000275368">
    <property type="component" value="Chromosome"/>
</dbReference>
<feature type="signal peptide" evidence="2">
    <location>
        <begin position="1"/>
        <end position="29"/>
    </location>
</feature>
<dbReference type="SUPFAM" id="SSF55545">
    <property type="entry name" value="beta-N-acetylhexosaminidase-like domain"/>
    <property type="match status" value="1"/>
</dbReference>
<dbReference type="RefSeq" id="WP_125664341.1">
    <property type="nucleotide sequence ID" value="NZ_AP019308.1"/>
</dbReference>
<dbReference type="Pfam" id="PF00395">
    <property type="entry name" value="SLH"/>
    <property type="match status" value="3"/>
</dbReference>
<evidence type="ECO:0000313" key="4">
    <source>
        <dbReference type="Proteomes" id="UP000275368"/>
    </source>
</evidence>
<dbReference type="InterPro" id="IPR001119">
    <property type="entry name" value="SLH_dom"/>
</dbReference>
<dbReference type="Pfam" id="PF16126">
    <property type="entry name" value="DUF4838"/>
    <property type="match status" value="1"/>
</dbReference>
<evidence type="ECO:0000256" key="2">
    <source>
        <dbReference type="SAM" id="SignalP"/>
    </source>
</evidence>
<keyword evidence="2" id="KW-0732">Signal</keyword>
<evidence type="ECO:0000313" key="3">
    <source>
        <dbReference type="EMBL" id="BBH24253.1"/>
    </source>
</evidence>
<dbReference type="Gene3D" id="2.60.120.260">
    <property type="entry name" value="Galactose-binding domain-like"/>
    <property type="match status" value="3"/>
</dbReference>
<dbReference type="EMBL" id="AP019308">
    <property type="protein sequence ID" value="BBH24253.1"/>
    <property type="molecule type" value="Genomic_DNA"/>
</dbReference>